<dbReference type="RefSeq" id="WP_309483507.1">
    <property type="nucleotide sequence ID" value="NZ_CP133720.1"/>
</dbReference>
<keyword evidence="1" id="KW-0812">Transmembrane</keyword>
<reference evidence="3" key="1">
    <citation type="submission" date="2023-09" db="EMBL/GenBank/DDBJ databases">
        <title>Undibacterium sp. 20NA77.5 isolated from freshwater.</title>
        <authorList>
            <person name="Le V."/>
            <person name="Ko S.-R."/>
            <person name="Ahn C.-Y."/>
            <person name="Oh H.-M."/>
        </authorList>
    </citation>
    <scope>NUCLEOTIDE SEQUENCE</scope>
    <source>
        <strain evidence="3">20NA77.5</strain>
    </source>
</reference>
<dbReference type="EMBL" id="CP133720">
    <property type="protein sequence ID" value="WMW82030.1"/>
    <property type="molecule type" value="Genomic_DNA"/>
</dbReference>
<dbReference type="Gene3D" id="3.30.565.10">
    <property type="entry name" value="Histidine kinase-like ATPase, C-terminal domain"/>
    <property type="match status" value="1"/>
</dbReference>
<dbReference type="Pfam" id="PF06580">
    <property type="entry name" value="His_kinase"/>
    <property type="match status" value="1"/>
</dbReference>
<feature type="domain" description="Signal transduction histidine kinase internal region" evidence="2">
    <location>
        <begin position="157"/>
        <end position="235"/>
    </location>
</feature>
<feature type="transmembrane region" description="Helical" evidence="1">
    <location>
        <begin position="21"/>
        <end position="44"/>
    </location>
</feature>
<evidence type="ECO:0000313" key="3">
    <source>
        <dbReference type="EMBL" id="WMW82030.1"/>
    </source>
</evidence>
<proteinExistence type="predicted"/>
<gene>
    <name evidence="3" type="ORF">RF679_07015</name>
</gene>
<keyword evidence="4" id="KW-1185">Reference proteome</keyword>
<keyword evidence="1" id="KW-0472">Membrane</keyword>
<dbReference type="InterPro" id="IPR010559">
    <property type="entry name" value="Sig_transdc_His_kin_internal"/>
</dbReference>
<dbReference type="GO" id="GO:0016301">
    <property type="term" value="F:kinase activity"/>
    <property type="evidence" value="ECO:0007669"/>
    <property type="project" value="UniProtKB-KW"/>
</dbReference>
<keyword evidence="1" id="KW-1133">Transmembrane helix</keyword>
<keyword evidence="3" id="KW-0808">Transferase</keyword>
<feature type="transmembrane region" description="Helical" evidence="1">
    <location>
        <begin position="123"/>
        <end position="143"/>
    </location>
</feature>
<keyword evidence="3" id="KW-0418">Kinase</keyword>
<sequence length="348" mass="39845">MPRDLLDSTEKTRQEVLIPDCCNSGIVIRVLILVNLVVLLSLLARGQGWALNFQEFIETSMLVELITLLSLFGLCIFRRLVERHPTVAWMQRIVCGTVPGIVCFVVLQLLGQIEWFPFSFPRLHYGFATVLCFLLGIGLQHYFELRMRAFSPALGEARLQALQARIRPHFLFNSLNAVLSLIRSEPKRAETALEDLADLFRVLMRDTRDLRTLSDEITLCKQYLAIEELRLGDRLQVQWDIVDLSPEQLENTKMPSLLLQPLLENAVHYGVEPSPNPTPISIKIAKTLDKIEIRVVNHYHRHASLPSGNQMALDNIRQRLQLLYDIEAELIAEVKGEQFEVELVFPDK</sequence>
<name>A0ABY9RP29_9BURK</name>
<dbReference type="PANTHER" id="PTHR34220">
    <property type="entry name" value="SENSOR HISTIDINE KINASE YPDA"/>
    <property type="match status" value="1"/>
</dbReference>
<protein>
    <submittedName>
        <fullName evidence="3">Histidine kinase</fullName>
    </submittedName>
</protein>
<evidence type="ECO:0000259" key="2">
    <source>
        <dbReference type="Pfam" id="PF06580"/>
    </source>
</evidence>
<feature type="transmembrane region" description="Helical" evidence="1">
    <location>
        <begin position="56"/>
        <end position="77"/>
    </location>
</feature>
<dbReference type="InterPro" id="IPR036890">
    <property type="entry name" value="HATPase_C_sf"/>
</dbReference>
<dbReference type="Proteomes" id="UP001181355">
    <property type="component" value="Chromosome"/>
</dbReference>
<evidence type="ECO:0000256" key="1">
    <source>
        <dbReference type="SAM" id="Phobius"/>
    </source>
</evidence>
<organism evidence="3 4">
    <name type="scientific">Undibacterium cyanobacteriorum</name>
    <dbReference type="NCBI Taxonomy" id="3073561"/>
    <lineage>
        <taxon>Bacteria</taxon>
        <taxon>Pseudomonadati</taxon>
        <taxon>Pseudomonadota</taxon>
        <taxon>Betaproteobacteria</taxon>
        <taxon>Burkholderiales</taxon>
        <taxon>Oxalobacteraceae</taxon>
        <taxon>Undibacterium</taxon>
    </lineage>
</organism>
<dbReference type="InterPro" id="IPR050640">
    <property type="entry name" value="Bact_2-comp_sensor_kinase"/>
</dbReference>
<dbReference type="PANTHER" id="PTHR34220:SF7">
    <property type="entry name" value="SENSOR HISTIDINE KINASE YPDA"/>
    <property type="match status" value="1"/>
</dbReference>
<feature type="transmembrane region" description="Helical" evidence="1">
    <location>
        <begin position="89"/>
        <end position="111"/>
    </location>
</feature>
<evidence type="ECO:0000313" key="4">
    <source>
        <dbReference type="Proteomes" id="UP001181355"/>
    </source>
</evidence>
<accession>A0ABY9RP29</accession>